<sequence>MKIPEIDKVEFNATGADGTHMRFTSNLLNFLANRRIPRKFHLSDWLQALDNEMLYHLRELARMALDDPESMGTTVDDIVSLVIHILAAERQTVEVNFRKDQLGHYISMLHHLAALERLRRNGLLAYKSFMSIEPEAANEVVIPQGAIYQADAIRREIMQSMH</sequence>
<protein>
    <submittedName>
        <fullName evidence="1">Uncharacterized protein</fullName>
    </submittedName>
</protein>
<dbReference type="Proteomes" id="UP000249396">
    <property type="component" value="Unassembled WGS sequence"/>
</dbReference>
<dbReference type="EMBL" id="QJPH01000156">
    <property type="protein sequence ID" value="PZN84324.1"/>
    <property type="molecule type" value="Genomic_DNA"/>
</dbReference>
<comment type="caution">
    <text evidence="1">The sequence shown here is derived from an EMBL/GenBank/DDBJ whole genome shotgun (WGS) entry which is preliminary data.</text>
</comment>
<evidence type="ECO:0000313" key="2">
    <source>
        <dbReference type="Proteomes" id="UP000249396"/>
    </source>
</evidence>
<dbReference type="AlphaFoldDB" id="A0A2W4TIP2"/>
<reference evidence="1 2" key="1">
    <citation type="journal article" date="2018" name="Aquat. Microb. Ecol.">
        <title>Gammaproteobacterial methanotrophs dominate.</title>
        <authorList>
            <person name="Rissanen A.J."/>
            <person name="Saarenheimo J."/>
            <person name="Tiirola M."/>
            <person name="Peura S."/>
            <person name="Aalto S.L."/>
            <person name="Karvinen A."/>
            <person name="Nykanen H."/>
        </authorList>
    </citation>
    <scope>NUCLEOTIDE SEQUENCE [LARGE SCALE GENOMIC DNA]</scope>
    <source>
        <strain evidence="1">AMbin10</strain>
    </source>
</reference>
<name>A0A2W4TIP2_9GAMM</name>
<proteinExistence type="predicted"/>
<organism evidence="1 2">
    <name type="scientific">Candidatus Methylumidiphilus alinenensis</name>
    <dbReference type="NCBI Taxonomy" id="2202197"/>
    <lineage>
        <taxon>Bacteria</taxon>
        <taxon>Pseudomonadati</taxon>
        <taxon>Pseudomonadota</taxon>
        <taxon>Gammaproteobacteria</taxon>
        <taxon>Methylococcales</taxon>
        <taxon>Candidatus Methylumidiphilus</taxon>
    </lineage>
</organism>
<accession>A0A2W4TIP2</accession>
<evidence type="ECO:0000313" key="1">
    <source>
        <dbReference type="EMBL" id="PZN84324.1"/>
    </source>
</evidence>
<gene>
    <name evidence="1" type="ORF">DM484_03015</name>
</gene>